<keyword evidence="2" id="KW-1185">Reference proteome</keyword>
<accession>A0A9Q3CVB8</accession>
<gene>
    <name evidence="1" type="ORF">O181_028826</name>
</gene>
<protein>
    <submittedName>
        <fullName evidence="1">Uncharacterized protein</fullName>
    </submittedName>
</protein>
<reference evidence="1" key="1">
    <citation type="submission" date="2021-03" db="EMBL/GenBank/DDBJ databases">
        <title>Draft genome sequence of rust myrtle Austropuccinia psidii MF-1, a brazilian biotype.</title>
        <authorList>
            <person name="Quecine M.C."/>
            <person name="Pachon D.M.R."/>
            <person name="Bonatelli M.L."/>
            <person name="Correr F.H."/>
            <person name="Franceschini L.M."/>
            <person name="Leite T.F."/>
            <person name="Margarido G.R.A."/>
            <person name="Almeida C.A."/>
            <person name="Ferrarezi J.A."/>
            <person name="Labate C.A."/>
        </authorList>
    </citation>
    <scope>NUCLEOTIDE SEQUENCE</scope>
    <source>
        <strain evidence="1">MF-1</strain>
    </source>
</reference>
<evidence type="ECO:0000313" key="2">
    <source>
        <dbReference type="Proteomes" id="UP000765509"/>
    </source>
</evidence>
<dbReference type="EMBL" id="AVOT02009926">
    <property type="protein sequence ID" value="MBW0489111.1"/>
    <property type="molecule type" value="Genomic_DNA"/>
</dbReference>
<name>A0A9Q3CVB8_9BASI</name>
<organism evidence="1 2">
    <name type="scientific">Austropuccinia psidii MF-1</name>
    <dbReference type="NCBI Taxonomy" id="1389203"/>
    <lineage>
        <taxon>Eukaryota</taxon>
        <taxon>Fungi</taxon>
        <taxon>Dikarya</taxon>
        <taxon>Basidiomycota</taxon>
        <taxon>Pucciniomycotina</taxon>
        <taxon>Pucciniomycetes</taxon>
        <taxon>Pucciniales</taxon>
        <taxon>Sphaerophragmiaceae</taxon>
        <taxon>Austropuccinia</taxon>
    </lineage>
</organism>
<dbReference type="AlphaFoldDB" id="A0A9Q3CVB8"/>
<comment type="caution">
    <text evidence="1">The sequence shown here is derived from an EMBL/GenBank/DDBJ whole genome shotgun (WGS) entry which is preliminary data.</text>
</comment>
<dbReference type="Proteomes" id="UP000765509">
    <property type="component" value="Unassembled WGS sequence"/>
</dbReference>
<evidence type="ECO:0000313" key="1">
    <source>
        <dbReference type="EMBL" id="MBW0489111.1"/>
    </source>
</evidence>
<proteinExistence type="predicted"/>
<sequence length="126" mass="15016">MYAFVQIKPSFLRSLKHKSLPQTLEKTSNVEFLNYINYSKWKGTFNLTFGIRILECFLDEEWVKYFPKDEARQEEAEICWEGCSQVYFWMFSQIDHESQDKFLDKTGGNHNTAGLWEDIHQHYASS</sequence>